<dbReference type="SUPFAM" id="SSF51735">
    <property type="entry name" value="NAD(P)-binding Rossmann-fold domains"/>
    <property type="match status" value="1"/>
</dbReference>
<dbReference type="InterPro" id="IPR011032">
    <property type="entry name" value="GroES-like_sf"/>
</dbReference>
<dbReference type="Gene3D" id="3.40.50.720">
    <property type="entry name" value="NAD(P)-binding Rossmann-like Domain"/>
    <property type="match status" value="1"/>
</dbReference>
<dbReference type="Proteomes" id="UP000320496">
    <property type="component" value="Chromosome"/>
</dbReference>
<reference evidence="3 4" key="1">
    <citation type="submission" date="2019-02" db="EMBL/GenBank/DDBJ databases">
        <title>Deep-cultivation of Planctomycetes and their phenomic and genomic characterization uncovers novel biology.</title>
        <authorList>
            <person name="Wiegand S."/>
            <person name="Jogler M."/>
            <person name="Boedeker C."/>
            <person name="Pinto D."/>
            <person name="Vollmers J."/>
            <person name="Rivas-Marin E."/>
            <person name="Kohn T."/>
            <person name="Peeters S.H."/>
            <person name="Heuer A."/>
            <person name="Rast P."/>
            <person name="Oberbeckmann S."/>
            <person name="Bunk B."/>
            <person name="Jeske O."/>
            <person name="Meyerdierks A."/>
            <person name="Storesund J.E."/>
            <person name="Kallscheuer N."/>
            <person name="Luecker S."/>
            <person name="Lage O.M."/>
            <person name="Pohl T."/>
            <person name="Merkel B.J."/>
            <person name="Hornburger P."/>
            <person name="Mueller R.-W."/>
            <person name="Bruemmer F."/>
            <person name="Labrenz M."/>
            <person name="Spormann A.M."/>
            <person name="Op den Camp H."/>
            <person name="Overmann J."/>
            <person name="Amann R."/>
            <person name="Jetten M.S.M."/>
            <person name="Mascher T."/>
            <person name="Medema M.H."/>
            <person name="Devos D.P."/>
            <person name="Kaster A.-K."/>
            <person name="Ovreas L."/>
            <person name="Rohde M."/>
            <person name="Galperin M.Y."/>
            <person name="Jogler C."/>
        </authorList>
    </citation>
    <scope>NUCLEOTIDE SEQUENCE [LARGE SCALE GENOMIC DNA]</scope>
    <source>
        <strain evidence="3 4">Mal4</strain>
    </source>
</reference>
<dbReference type="RefSeq" id="WP_145371124.1">
    <property type="nucleotide sequence ID" value="NZ_CP036275.1"/>
</dbReference>
<dbReference type="GO" id="GO:0016491">
    <property type="term" value="F:oxidoreductase activity"/>
    <property type="evidence" value="ECO:0007669"/>
    <property type="project" value="InterPro"/>
</dbReference>
<proteinExistence type="predicted"/>
<dbReference type="Pfam" id="PF00107">
    <property type="entry name" value="ADH_zinc_N"/>
    <property type="match status" value="1"/>
</dbReference>
<dbReference type="OrthoDB" id="9787435at2"/>
<feature type="domain" description="Enoyl reductase (ER)" evidence="2">
    <location>
        <begin position="10"/>
        <end position="330"/>
    </location>
</feature>
<dbReference type="InterPro" id="IPR036291">
    <property type="entry name" value="NAD(P)-bd_dom_sf"/>
</dbReference>
<sequence length="332" mass="35484">MQAAYITATGEPENIQYGELPTPEPGPTEVLVKVGAASINPIDTYLRGGAIAMPLEFPWIPGCDLAGPVEAVGSNVTRFKPGDRVWGSNQSLFGRQGTLAEYAAVDEDWLYPTPEGESDAEAAAGALVGITAHLGLFLHGRLREGELLFVNGGTGGVGSAVVQFAKAAGATVIATVGNDEKKRHCESLGADHVLDYHSPTLDDEIQAIAESNGGIDVWWETQREPALERTVGMMKKRGRIIIMAGREARPAFPVGPFYVNDLTLVGFAMFNATPDEQRTCGEGLNAWYSDGKWKPQIGREMPLSESAAAHRLQEENTLGKQGTLSGKIVLIP</sequence>
<keyword evidence="1" id="KW-0521">NADP</keyword>
<dbReference type="EMBL" id="CP036275">
    <property type="protein sequence ID" value="QDU39997.1"/>
    <property type="molecule type" value="Genomic_DNA"/>
</dbReference>
<protein>
    <submittedName>
        <fullName evidence="3">Zinc-type alcohol dehydrogenase-like protein</fullName>
    </submittedName>
</protein>
<dbReference type="InterPro" id="IPR020843">
    <property type="entry name" value="ER"/>
</dbReference>
<evidence type="ECO:0000256" key="1">
    <source>
        <dbReference type="ARBA" id="ARBA00022857"/>
    </source>
</evidence>
<gene>
    <name evidence="3" type="ORF">Mal4_43510</name>
</gene>
<dbReference type="Pfam" id="PF08240">
    <property type="entry name" value="ADH_N"/>
    <property type="match status" value="1"/>
</dbReference>
<dbReference type="CDD" id="cd08253">
    <property type="entry name" value="zeta_crystallin"/>
    <property type="match status" value="1"/>
</dbReference>
<dbReference type="PANTHER" id="PTHR44154:SF1">
    <property type="entry name" value="QUINONE OXIDOREDUCTASE"/>
    <property type="match status" value="1"/>
</dbReference>
<dbReference type="SUPFAM" id="SSF50129">
    <property type="entry name" value="GroES-like"/>
    <property type="match status" value="1"/>
</dbReference>
<evidence type="ECO:0000259" key="2">
    <source>
        <dbReference type="SMART" id="SM00829"/>
    </source>
</evidence>
<dbReference type="SMART" id="SM00829">
    <property type="entry name" value="PKS_ER"/>
    <property type="match status" value="1"/>
</dbReference>
<name>A0A517ZC01_9PLAN</name>
<evidence type="ECO:0000313" key="3">
    <source>
        <dbReference type="EMBL" id="QDU39997.1"/>
    </source>
</evidence>
<organism evidence="3 4">
    <name type="scientific">Maioricimonas rarisocia</name>
    <dbReference type="NCBI Taxonomy" id="2528026"/>
    <lineage>
        <taxon>Bacteria</taxon>
        <taxon>Pseudomonadati</taxon>
        <taxon>Planctomycetota</taxon>
        <taxon>Planctomycetia</taxon>
        <taxon>Planctomycetales</taxon>
        <taxon>Planctomycetaceae</taxon>
        <taxon>Maioricimonas</taxon>
    </lineage>
</organism>
<keyword evidence="4" id="KW-1185">Reference proteome</keyword>
<dbReference type="AlphaFoldDB" id="A0A517ZC01"/>
<dbReference type="InterPro" id="IPR051603">
    <property type="entry name" value="Zinc-ADH_QOR/CCCR"/>
</dbReference>
<dbReference type="InterPro" id="IPR013154">
    <property type="entry name" value="ADH-like_N"/>
</dbReference>
<dbReference type="KEGG" id="mri:Mal4_43510"/>
<evidence type="ECO:0000313" key="4">
    <source>
        <dbReference type="Proteomes" id="UP000320496"/>
    </source>
</evidence>
<dbReference type="Gene3D" id="3.90.180.10">
    <property type="entry name" value="Medium-chain alcohol dehydrogenases, catalytic domain"/>
    <property type="match status" value="1"/>
</dbReference>
<accession>A0A517ZC01</accession>
<dbReference type="InterPro" id="IPR013149">
    <property type="entry name" value="ADH-like_C"/>
</dbReference>
<dbReference type="PANTHER" id="PTHR44154">
    <property type="entry name" value="QUINONE OXIDOREDUCTASE"/>
    <property type="match status" value="1"/>
</dbReference>